<keyword evidence="2" id="KW-1185">Reference proteome</keyword>
<dbReference type="AlphaFoldDB" id="A0A433JH21"/>
<evidence type="ECO:0000313" key="2">
    <source>
        <dbReference type="Proteomes" id="UP000288012"/>
    </source>
</evidence>
<sequence length="153" mass="17250">MLHKTQVTLLEELAKTYAYYTQSTPDWVKKRLTLDGGVGGMLLDSCHQPEHMKVILNVLNLGLKEMLPAATTVCAMFDELLKKDEAIQQSVNKAYSKSMACILQQKPLKDGLGETLQTFHEAQKIFDSVIELAPKIVEKETQEKQSSKFFSPF</sequence>
<evidence type="ECO:0000313" key="1">
    <source>
        <dbReference type="EMBL" id="RUQ81599.1"/>
    </source>
</evidence>
<proteinExistence type="predicted"/>
<reference evidence="1 2" key="1">
    <citation type="submission" date="2018-12" db="EMBL/GenBank/DDBJ databases">
        <title>Legionella sp,whole genome shotgun sequence.</title>
        <authorList>
            <person name="Wu H."/>
        </authorList>
    </citation>
    <scope>NUCLEOTIDE SEQUENCE [LARGE SCALE GENOMIC DNA]</scope>
    <source>
        <strain evidence="2">km714</strain>
    </source>
</reference>
<comment type="caution">
    <text evidence="1">The sequence shown here is derived from an EMBL/GenBank/DDBJ whole genome shotgun (WGS) entry which is preliminary data.</text>
</comment>
<dbReference type="RefSeq" id="WP_126954749.1">
    <property type="nucleotide sequence ID" value="NZ_RZGR01000036.1"/>
</dbReference>
<dbReference type="Proteomes" id="UP000288012">
    <property type="component" value="Unassembled WGS sequence"/>
</dbReference>
<gene>
    <name evidence="1" type="ORF">EKM59_10020</name>
</gene>
<dbReference type="EMBL" id="RZGR01000036">
    <property type="protein sequence ID" value="RUQ81599.1"/>
    <property type="molecule type" value="Genomic_DNA"/>
</dbReference>
<accession>A0A433JH21</accession>
<organism evidence="1 2">
    <name type="scientific">Legionella septentrionalis</name>
    <dbReference type="NCBI Taxonomy" id="2498109"/>
    <lineage>
        <taxon>Bacteria</taxon>
        <taxon>Pseudomonadati</taxon>
        <taxon>Pseudomonadota</taxon>
        <taxon>Gammaproteobacteria</taxon>
        <taxon>Legionellales</taxon>
        <taxon>Legionellaceae</taxon>
        <taxon>Legionella</taxon>
    </lineage>
</organism>
<name>A0A433JH21_9GAMM</name>
<protein>
    <submittedName>
        <fullName evidence="1">Uncharacterized protein</fullName>
    </submittedName>
</protein>